<reference evidence="2" key="1">
    <citation type="submission" date="2021-06" db="EMBL/GenBank/DDBJ databases">
        <title>Parelaphostrongylus tenuis whole genome reference sequence.</title>
        <authorList>
            <person name="Garwood T.J."/>
            <person name="Larsen P.A."/>
            <person name="Fountain-Jones N.M."/>
            <person name="Garbe J.R."/>
            <person name="Macchietto M.G."/>
            <person name="Kania S.A."/>
            <person name="Gerhold R.W."/>
            <person name="Richards J.E."/>
            <person name="Wolf T.M."/>
        </authorList>
    </citation>
    <scope>NUCLEOTIDE SEQUENCE</scope>
    <source>
        <strain evidence="2">MNPRO001-30</strain>
        <tissue evidence="2">Meninges</tissue>
    </source>
</reference>
<name>A0AAD5MAT8_PARTN</name>
<keyword evidence="3" id="KW-1185">Reference proteome</keyword>
<evidence type="ECO:0000313" key="3">
    <source>
        <dbReference type="Proteomes" id="UP001196413"/>
    </source>
</evidence>
<comment type="caution">
    <text evidence="2">The sequence shown here is derived from an EMBL/GenBank/DDBJ whole genome shotgun (WGS) entry which is preliminary data.</text>
</comment>
<dbReference type="EMBL" id="JAHQIW010002392">
    <property type="protein sequence ID" value="KAJ1355215.1"/>
    <property type="molecule type" value="Genomic_DNA"/>
</dbReference>
<evidence type="ECO:0000313" key="2">
    <source>
        <dbReference type="EMBL" id="KAJ1355215.1"/>
    </source>
</evidence>
<comment type="similarity">
    <text evidence="1">Belongs to the NPR2 family.</text>
</comment>
<sequence length="99" mass="11810">MSLRCGVTMRDWCESMVPRRYNVDERRMVQFGMHHHFLRKLSIYPIPAIPPSEVERFGRIFRLCDGTRALDDLAVIYDLMPDELYHMLNESGKFRFISK</sequence>
<evidence type="ECO:0000256" key="1">
    <source>
        <dbReference type="ARBA" id="ARBA00008433"/>
    </source>
</evidence>
<dbReference type="InterPro" id="IPR009348">
    <property type="entry name" value="NPR2-like"/>
</dbReference>
<protein>
    <submittedName>
        <fullName evidence="2">Uncharacterized protein</fullName>
    </submittedName>
</protein>
<accession>A0AAD5MAT8</accession>
<dbReference type="GO" id="GO:0010508">
    <property type="term" value="P:positive regulation of autophagy"/>
    <property type="evidence" value="ECO:0007669"/>
    <property type="project" value="TreeGrafter"/>
</dbReference>
<dbReference type="AlphaFoldDB" id="A0AAD5MAT8"/>
<proteinExistence type="inferred from homology"/>
<dbReference type="GO" id="GO:1904262">
    <property type="term" value="P:negative regulation of TORC1 signaling"/>
    <property type="evidence" value="ECO:0007669"/>
    <property type="project" value="TreeGrafter"/>
</dbReference>
<dbReference type="GO" id="GO:1990130">
    <property type="term" value="C:GATOR1 complex"/>
    <property type="evidence" value="ECO:0007669"/>
    <property type="project" value="TreeGrafter"/>
</dbReference>
<organism evidence="2 3">
    <name type="scientific">Parelaphostrongylus tenuis</name>
    <name type="common">Meningeal worm</name>
    <dbReference type="NCBI Taxonomy" id="148309"/>
    <lineage>
        <taxon>Eukaryota</taxon>
        <taxon>Metazoa</taxon>
        <taxon>Ecdysozoa</taxon>
        <taxon>Nematoda</taxon>
        <taxon>Chromadorea</taxon>
        <taxon>Rhabditida</taxon>
        <taxon>Rhabditina</taxon>
        <taxon>Rhabditomorpha</taxon>
        <taxon>Strongyloidea</taxon>
        <taxon>Metastrongylidae</taxon>
        <taxon>Parelaphostrongylus</taxon>
    </lineage>
</organism>
<dbReference type="GO" id="GO:0005096">
    <property type="term" value="F:GTPase activator activity"/>
    <property type="evidence" value="ECO:0007669"/>
    <property type="project" value="TreeGrafter"/>
</dbReference>
<dbReference type="Pfam" id="PF06218">
    <property type="entry name" value="NPR2"/>
    <property type="match status" value="1"/>
</dbReference>
<dbReference type="Proteomes" id="UP001196413">
    <property type="component" value="Unassembled WGS sequence"/>
</dbReference>
<dbReference type="GO" id="GO:0005774">
    <property type="term" value="C:vacuolar membrane"/>
    <property type="evidence" value="ECO:0007669"/>
    <property type="project" value="TreeGrafter"/>
</dbReference>
<dbReference type="PANTHER" id="PTHR12991">
    <property type="entry name" value="NITROGEN PERMEASE REGULATOR 2/TUMOR SUPPRESSOR CANDIDATE 4"/>
    <property type="match status" value="1"/>
</dbReference>
<dbReference type="GO" id="GO:0034198">
    <property type="term" value="P:cellular response to amino acid starvation"/>
    <property type="evidence" value="ECO:0007669"/>
    <property type="project" value="TreeGrafter"/>
</dbReference>
<gene>
    <name evidence="2" type="ORF">KIN20_012538</name>
</gene>
<dbReference type="PANTHER" id="PTHR12991:SF10">
    <property type="entry name" value="GATOR COMPLEX PROTEIN NPRL2"/>
    <property type="match status" value="1"/>
</dbReference>